<dbReference type="Proteomes" id="UP000510682">
    <property type="component" value="Chromosome"/>
</dbReference>
<accession>A0A7D6E1Q0</accession>
<evidence type="ECO:0000313" key="1">
    <source>
        <dbReference type="EMBL" id="QLL10044.1"/>
    </source>
</evidence>
<keyword evidence="2" id="KW-1185">Reference proteome</keyword>
<dbReference type="Pfam" id="PF09015">
    <property type="entry name" value="NgoMIV_restric"/>
    <property type="match status" value="1"/>
</dbReference>
<dbReference type="InterPro" id="IPR011335">
    <property type="entry name" value="Restrct_endonuc-II-like"/>
</dbReference>
<gene>
    <name evidence="1" type="ORF">H0P51_06845</name>
</gene>
<sequence>MSLIAGISACRHRFCVPAPFTLDVCGYRIDRDGNITDKPNTSDAGDDLSIELGTAFFQELGVPKGKAAQPLSGDTLEEKIVDALRELRPDLRIERSRAASEFRQYAHLDVFPQFRRSFGDLRPTLSDLSSRVLAAELGASRRRIEKALGKLSDATDEQARLIDDLNEQMPEESLLKIDVSVAIPHPGEPDELAIALSSKWSLRTDRAQDCVSQGSKLVAQRRGMMPHFGVITIEPRPSMLRIIADGSGAIDYVYHLDLPALSAAINGVAESKPARWSPKETFGRLMRQRRLRDFDELVYEVSRVPGPD</sequence>
<dbReference type="KEGG" id="mgor:H0P51_06845"/>
<organism evidence="1 2">
    <name type="scientific">Mycobacterium vicinigordonae</name>
    <dbReference type="NCBI Taxonomy" id="1719132"/>
    <lineage>
        <taxon>Bacteria</taxon>
        <taxon>Bacillati</taxon>
        <taxon>Actinomycetota</taxon>
        <taxon>Actinomycetes</taxon>
        <taxon>Mycobacteriales</taxon>
        <taxon>Mycobacteriaceae</taxon>
        <taxon>Mycobacterium</taxon>
    </lineage>
</organism>
<reference evidence="1" key="1">
    <citation type="submission" date="2020-07" db="EMBL/GenBank/DDBJ databases">
        <title>Description of Mycobacterium gordonae subsp. intergordonae subsp.nov. and Mycobacterium gordonae subsp. gordonae subsp. nov.</title>
        <authorList>
            <person name="Huang H."/>
        </authorList>
    </citation>
    <scope>NUCLEOTIDE SEQUENCE [LARGE SCALE GENOMIC DNA]</scope>
    <source>
        <strain evidence="1">24T</strain>
    </source>
</reference>
<dbReference type="CDD" id="cd22340">
    <property type="entry name" value="NgoMIV-like"/>
    <property type="match status" value="1"/>
</dbReference>
<dbReference type="InterPro" id="IPR015105">
    <property type="entry name" value="NgoMIV"/>
</dbReference>
<name>A0A7D6E1Q0_9MYCO</name>
<dbReference type="GO" id="GO:0009036">
    <property type="term" value="F:type II site-specific deoxyribonuclease activity"/>
    <property type="evidence" value="ECO:0007669"/>
    <property type="project" value="InterPro"/>
</dbReference>
<evidence type="ECO:0000313" key="2">
    <source>
        <dbReference type="Proteomes" id="UP000510682"/>
    </source>
</evidence>
<dbReference type="REBASE" id="411905">
    <property type="entry name" value="R1.Mgo24TORF6855P"/>
</dbReference>
<dbReference type="AlphaFoldDB" id="A0A7D6E1Q0"/>
<protein>
    <submittedName>
        <fullName evidence="1">Type II site-specific deoxyribonuclease</fullName>
    </submittedName>
</protein>
<proteinExistence type="predicted"/>
<reference evidence="1" key="2">
    <citation type="submission" date="2020-07" db="EMBL/GenBank/DDBJ databases">
        <authorList>
            <person name="Yu X."/>
        </authorList>
    </citation>
    <scope>NUCLEOTIDE SEQUENCE [LARGE SCALE GENOMIC DNA]</scope>
    <source>
        <strain evidence="1">24T</strain>
    </source>
</reference>
<dbReference type="GO" id="GO:0009307">
    <property type="term" value="P:DNA restriction-modification system"/>
    <property type="evidence" value="ECO:0007669"/>
    <property type="project" value="InterPro"/>
</dbReference>
<dbReference type="EMBL" id="CP059165">
    <property type="protein sequence ID" value="QLL10044.1"/>
    <property type="molecule type" value="Genomic_DNA"/>
</dbReference>
<dbReference type="SUPFAM" id="SSF52980">
    <property type="entry name" value="Restriction endonuclease-like"/>
    <property type="match status" value="1"/>
</dbReference>
<dbReference type="InterPro" id="IPR037083">
    <property type="entry name" value="NgoMIV_sf"/>
</dbReference>
<dbReference type="Gene3D" id="3.40.50.10010">
    <property type="entry name" value="Type-2 restriction enzyme NgoMIV"/>
    <property type="match status" value="1"/>
</dbReference>